<keyword evidence="2" id="KW-1185">Reference proteome</keyword>
<name>A0A381EFF6_9GAMM</name>
<dbReference type="InterPro" id="IPR006522">
    <property type="entry name" value="Phage_virion_morphogenesis"/>
</dbReference>
<gene>
    <name evidence="1" type="ORF">NCTC13294_02627</name>
</gene>
<dbReference type="RefSeq" id="WP_115612668.1">
    <property type="nucleotide sequence ID" value="NZ_JBHLZC010000001.1"/>
</dbReference>
<proteinExistence type="predicted"/>
<dbReference type="Pfam" id="PF05069">
    <property type="entry name" value="Phage_tail_S"/>
    <property type="match status" value="1"/>
</dbReference>
<dbReference type="OrthoDB" id="2081253at2"/>
<sequence>MAELDIRVNLDPLTNLLNSIEGTLAHSDDLTALLAARMQRAVMLNFRAGGRPAWAGLKARRGRPLLDTGRLRDSITAESDSKQAVVGSSLSYAPYHQFGTAPHAITARRAKALAFKVGNRTIYRKSVNHPGIPARPFLQLTDEDVAEMVQLAGDYLAGQ</sequence>
<dbReference type="Proteomes" id="UP000254572">
    <property type="component" value="Unassembled WGS sequence"/>
</dbReference>
<dbReference type="EMBL" id="UFUW01000001">
    <property type="protein sequence ID" value="SUX25738.1"/>
    <property type="molecule type" value="Genomic_DNA"/>
</dbReference>
<reference evidence="1 2" key="1">
    <citation type="submission" date="2018-06" db="EMBL/GenBank/DDBJ databases">
        <authorList>
            <consortium name="Pathogen Informatics"/>
            <person name="Doyle S."/>
        </authorList>
    </citation>
    <scope>NUCLEOTIDE SEQUENCE [LARGE SCALE GENOMIC DNA]</scope>
    <source>
        <strain evidence="1 2">NCTC13294</strain>
    </source>
</reference>
<protein>
    <submittedName>
        <fullName evidence="1">Mu-like prophage protein gpG</fullName>
    </submittedName>
</protein>
<dbReference type="AlphaFoldDB" id="A0A381EFF6"/>
<evidence type="ECO:0000313" key="2">
    <source>
        <dbReference type="Proteomes" id="UP000254572"/>
    </source>
</evidence>
<accession>A0A381EFF6</accession>
<evidence type="ECO:0000313" key="1">
    <source>
        <dbReference type="EMBL" id="SUX25738.1"/>
    </source>
</evidence>
<organism evidence="1 2">
    <name type="scientific">Cardiobacterium valvarum</name>
    <dbReference type="NCBI Taxonomy" id="194702"/>
    <lineage>
        <taxon>Bacteria</taxon>
        <taxon>Pseudomonadati</taxon>
        <taxon>Pseudomonadota</taxon>
        <taxon>Gammaproteobacteria</taxon>
        <taxon>Cardiobacteriales</taxon>
        <taxon>Cardiobacteriaceae</taxon>
        <taxon>Cardiobacterium</taxon>
    </lineage>
</organism>